<evidence type="ECO:0000313" key="1">
    <source>
        <dbReference type="EMBL" id="GBM14223.1"/>
    </source>
</evidence>
<gene>
    <name evidence="1" type="ORF">AVEN_167307_1</name>
</gene>
<keyword evidence="2" id="KW-1185">Reference proteome</keyword>
<dbReference type="EMBL" id="BGPR01000340">
    <property type="protein sequence ID" value="GBM14223.1"/>
    <property type="molecule type" value="Genomic_DNA"/>
</dbReference>
<protein>
    <submittedName>
        <fullName evidence="1">Uncharacterized protein</fullName>
    </submittedName>
</protein>
<proteinExistence type="predicted"/>
<dbReference type="AlphaFoldDB" id="A0A4Y2DBQ9"/>
<name>A0A4Y2DBQ9_ARAVE</name>
<dbReference type="Proteomes" id="UP000499080">
    <property type="component" value="Unassembled WGS sequence"/>
</dbReference>
<evidence type="ECO:0000313" key="2">
    <source>
        <dbReference type="Proteomes" id="UP000499080"/>
    </source>
</evidence>
<sequence length="118" mass="13400">MRNMQLIASFVELRIKSSFSKRGLFWNRTRNLNPVQSSRTTPEAALTSLKFHTTPLRGGHWAHEAGINLHQTHLHGKSRETGLRTWNLPLGHRVAELCHRWLSSTPVAHPTSGYQVSV</sequence>
<reference evidence="1 2" key="1">
    <citation type="journal article" date="2019" name="Sci. Rep.">
        <title>Orb-weaving spider Araneus ventricosus genome elucidates the spidroin gene catalogue.</title>
        <authorList>
            <person name="Kono N."/>
            <person name="Nakamura H."/>
            <person name="Ohtoshi R."/>
            <person name="Moran D.A.P."/>
            <person name="Shinohara A."/>
            <person name="Yoshida Y."/>
            <person name="Fujiwara M."/>
            <person name="Mori M."/>
            <person name="Tomita M."/>
            <person name="Arakawa K."/>
        </authorList>
    </citation>
    <scope>NUCLEOTIDE SEQUENCE [LARGE SCALE GENOMIC DNA]</scope>
</reference>
<accession>A0A4Y2DBQ9</accession>
<comment type="caution">
    <text evidence="1">The sequence shown here is derived from an EMBL/GenBank/DDBJ whole genome shotgun (WGS) entry which is preliminary data.</text>
</comment>
<organism evidence="1 2">
    <name type="scientific">Araneus ventricosus</name>
    <name type="common">Orbweaver spider</name>
    <name type="synonym">Epeira ventricosa</name>
    <dbReference type="NCBI Taxonomy" id="182803"/>
    <lineage>
        <taxon>Eukaryota</taxon>
        <taxon>Metazoa</taxon>
        <taxon>Ecdysozoa</taxon>
        <taxon>Arthropoda</taxon>
        <taxon>Chelicerata</taxon>
        <taxon>Arachnida</taxon>
        <taxon>Araneae</taxon>
        <taxon>Araneomorphae</taxon>
        <taxon>Entelegynae</taxon>
        <taxon>Araneoidea</taxon>
        <taxon>Araneidae</taxon>
        <taxon>Araneus</taxon>
    </lineage>
</organism>